<protein>
    <submittedName>
        <fullName evidence="1">Uncharacterized protein</fullName>
    </submittedName>
</protein>
<name>A0A7J7LW51_9MAGN</name>
<evidence type="ECO:0000313" key="1">
    <source>
        <dbReference type="EMBL" id="KAF6146809.1"/>
    </source>
</evidence>
<gene>
    <name evidence="1" type="ORF">GIB67_007523</name>
</gene>
<accession>A0A7J7LW51</accession>
<organism evidence="1 2">
    <name type="scientific">Kingdonia uniflora</name>
    <dbReference type="NCBI Taxonomy" id="39325"/>
    <lineage>
        <taxon>Eukaryota</taxon>
        <taxon>Viridiplantae</taxon>
        <taxon>Streptophyta</taxon>
        <taxon>Embryophyta</taxon>
        <taxon>Tracheophyta</taxon>
        <taxon>Spermatophyta</taxon>
        <taxon>Magnoliopsida</taxon>
        <taxon>Ranunculales</taxon>
        <taxon>Circaeasteraceae</taxon>
        <taxon>Kingdonia</taxon>
    </lineage>
</organism>
<dbReference type="OrthoDB" id="7537227at2759"/>
<evidence type="ECO:0000313" key="2">
    <source>
        <dbReference type="Proteomes" id="UP000541444"/>
    </source>
</evidence>
<dbReference type="Proteomes" id="UP000541444">
    <property type="component" value="Unassembled WGS sequence"/>
</dbReference>
<dbReference type="EMBL" id="JACGCM010001956">
    <property type="protein sequence ID" value="KAF6146809.1"/>
    <property type="molecule type" value="Genomic_DNA"/>
</dbReference>
<proteinExistence type="predicted"/>
<keyword evidence="2" id="KW-1185">Reference proteome</keyword>
<dbReference type="AlphaFoldDB" id="A0A7J7LW51"/>
<comment type="caution">
    <text evidence="1">The sequence shown here is derived from an EMBL/GenBank/DDBJ whole genome shotgun (WGS) entry which is preliminary data.</text>
</comment>
<sequence>MLSMHWNAIQKVIELDGVRILLHNIRNSFGKIYIEICTAISSMHENAIKQIVELDGLHILLRDCTDKASMENCITMLDWILSNDSRTLKEFLDEERDNKTISRVVVYGNAELVTKLARNINTPYSLFEVSKTEEAPAHTSTTFSLRKTEGNKALRVIVSTRVMPYSTGCKISLSNFEANSNNKLRGQISLAVLEKLGRPATANGMDLMSDSSHQNSSVQLEVVENIITVDAPVQKRISFISRCSCCGSGSIESLNHLLVSGEIAQQVWQFFAIACGVQNISAERFWARQGAQLSTANKGSQMGIIRGVIPAIIGWKLWKAQYQHQFDDVRMNAHTIVHRICKWL</sequence>
<reference evidence="1 2" key="1">
    <citation type="journal article" date="2020" name="IScience">
        <title>Genome Sequencing of the Endangered Kingdonia uniflora (Circaeasteraceae, Ranunculales) Reveals Potential Mechanisms of Evolutionary Specialization.</title>
        <authorList>
            <person name="Sun Y."/>
            <person name="Deng T."/>
            <person name="Zhang A."/>
            <person name="Moore M.J."/>
            <person name="Landis J.B."/>
            <person name="Lin N."/>
            <person name="Zhang H."/>
            <person name="Zhang X."/>
            <person name="Huang J."/>
            <person name="Zhang X."/>
            <person name="Sun H."/>
            <person name="Wang H."/>
        </authorList>
    </citation>
    <scope>NUCLEOTIDE SEQUENCE [LARGE SCALE GENOMIC DNA]</scope>
    <source>
        <strain evidence="1">TB1705</strain>
        <tissue evidence="1">Leaf</tissue>
    </source>
</reference>